<sequence length="123" mass="14134">MRRWSGWEYIVGEKRDWRFSGGIVILQETDTSGSMFCMVRWANHIRMLVSGSQEEKRGRGSNARRVKYAVWIRRIMGSSLHRRTEADFPALSKTGDFSPRLPARRDGESGVHYGVFPVSRASL</sequence>
<reference evidence="2" key="1">
    <citation type="journal article" date="2010" name="Genome Res.">
        <title>Population genomic sequencing of Coccidioides fungi reveals recent hybridization and transposon control.</title>
        <authorList>
            <person name="Neafsey D.E."/>
            <person name="Barker B.M."/>
            <person name="Sharpton T.J."/>
            <person name="Stajich J.E."/>
            <person name="Park D.J."/>
            <person name="Whiston E."/>
            <person name="Hung C.-Y."/>
            <person name="McMahan C."/>
            <person name="White J."/>
            <person name="Sykes S."/>
            <person name="Heiman D."/>
            <person name="Young S."/>
            <person name="Zeng Q."/>
            <person name="Abouelleil A."/>
            <person name="Aftuck L."/>
            <person name="Bessette D."/>
            <person name="Brown A."/>
            <person name="FitzGerald M."/>
            <person name="Lui A."/>
            <person name="Macdonald J.P."/>
            <person name="Priest M."/>
            <person name="Orbach M.J."/>
            <person name="Galgiani J.N."/>
            <person name="Kirkland T.N."/>
            <person name="Cole G.T."/>
            <person name="Birren B.W."/>
            <person name="Henn M.R."/>
            <person name="Taylor J.W."/>
            <person name="Rounsley S.D."/>
        </authorList>
    </citation>
    <scope>NUCLEOTIDE SEQUENCE [LARGE SCALE GENOMIC DNA]</scope>
    <source>
        <strain evidence="2">RMSCC 3703</strain>
    </source>
</reference>
<evidence type="ECO:0000313" key="1">
    <source>
        <dbReference type="EMBL" id="KMU74949.1"/>
    </source>
</evidence>
<accession>A0A0J8QQR3</accession>
<evidence type="ECO:0000313" key="2">
    <source>
        <dbReference type="Proteomes" id="UP000054559"/>
    </source>
</evidence>
<name>A0A0J8QQR3_COCIT</name>
<organism evidence="1 2">
    <name type="scientific">Coccidioides immitis RMSCC 3703</name>
    <dbReference type="NCBI Taxonomy" id="454286"/>
    <lineage>
        <taxon>Eukaryota</taxon>
        <taxon>Fungi</taxon>
        <taxon>Dikarya</taxon>
        <taxon>Ascomycota</taxon>
        <taxon>Pezizomycotina</taxon>
        <taxon>Eurotiomycetes</taxon>
        <taxon>Eurotiomycetidae</taxon>
        <taxon>Onygenales</taxon>
        <taxon>Onygenaceae</taxon>
        <taxon>Coccidioides</taxon>
    </lineage>
</organism>
<dbReference type="Proteomes" id="UP000054559">
    <property type="component" value="Unassembled WGS sequence"/>
</dbReference>
<proteinExistence type="predicted"/>
<protein>
    <submittedName>
        <fullName evidence="1">Uncharacterized protein</fullName>
    </submittedName>
</protein>
<gene>
    <name evidence="1" type="ORF">CISG_00877</name>
</gene>
<dbReference type="EMBL" id="DS268119">
    <property type="protein sequence ID" value="KMU74949.1"/>
    <property type="molecule type" value="Genomic_DNA"/>
</dbReference>
<dbReference type="AlphaFoldDB" id="A0A0J8QQR3"/>